<evidence type="ECO:0000256" key="1">
    <source>
        <dbReference type="SAM" id="SignalP"/>
    </source>
</evidence>
<comment type="caution">
    <text evidence="2">The sequence shown here is derived from an EMBL/GenBank/DDBJ whole genome shotgun (WGS) entry which is preliminary data.</text>
</comment>
<gene>
    <name evidence="2" type="ORF">SGQ83_02325</name>
</gene>
<keyword evidence="1" id="KW-0732">Signal</keyword>
<accession>A0ABU4R9I0</accession>
<feature type="signal peptide" evidence="1">
    <location>
        <begin position="1"/>
        <end position="20"/>
    </location>
</feature>
<sequence length="115" mass="13498">MKYKIIILCMCLFSCGPTYDCDASAEDLKRDECLLIVHKIPSNTDSRFNYKGIHPITKNECNCNSSRSDRWWVKYKEYIEIGDTIIKRKGELIFSIHKKDSILNFNFDCNGKIYK</sequence>
<evidence type="ECO:0008006" key="4">
    <source>
        <dbReference type="Google" id="ProtNLM"/>
    </source>
</evidence>
<name>A0ABU4R9I0_9FLAO</name>
<keyword evidence="3" id="KW-1185">Reference proteome</keyword>
<feature type="chain" id="PRO_5046865815" description="Lipoprotein" evidence="1">
    <location>
        <begin position="21"/>
        <end position="115"/>
    </location>
</feature>
<evidence type="ECO:0000313" key="3">
    <source>
        <dbReference type="Proteomes" id="UP001273350"/>
    </source>
</evidence>
<organism evidence="2 3">
    <name type="scientific">Flavobacterium cupriresistens</name>
    <dbReference type="NCBI Taxonomy" id="2893885"/>
    <lineage>
        <taxon>Bacteria</taxon>
        <taxon>Pseudomonadati</taxon>
        <taxon>Bacteroidota</taxon>
        <taxon>Flavobacteriia</taxon>
        <taxon>Flavobacteriales</taxon>
        <taxon>Flavobacteriaceae</taxon>
        <taxon>Flavobacterium</taxon>
    </lineage>
</organism>
<dbReference type="EMBL" id="JAWXVI010000001">
    <property type="protein sequence ID" value="MDX6188170.1"/>
    <property type="molecule type" value="Genomic_DNA"/>
</dbReference>
<protein>
    <recommendedName>
        <fullName evidence="4">Lipoprotein</fullName>
    </recommendedName>
</protein>
<reference evidence="2 3" key="1">
    <citation type="submission" date="2023-11" db="EMBL/GenBank/DDBJ databases">
        <title>Unpublished Manusciprt.</title>
        <authorList>
            <person name="Saticioglu I.B."/>
            <person name="Ay H."/>
            <person name="Ajmi N."/>
            <person name="Altun S."/>
            <person name="Duman M."/>
        </authorList>
    </citation>
    <scope>NUCLEOTIDE SEQUENCE [LARGE SCALE GENOMIC DNA]</scope>
    <source>
        <strain evidence="2 3">Fl-318</strain>
    </source>
</reference>
<dbReference type="RefSeq" id="WP_230002444.1">
    <property type="nucleotide sequence ID" value="NZ_CP087134.1"/>
</dbReference>
<proteinExistence type="predicted"/>
<evidence type="ECO:0000313" key="2">
    <source>
        <dbReference type="EMBL" id="MDX6188170.1"/>
    </source>
</evidence>
<dbReference type="Proteomes" id="UP001273350">
    <property type="component" value="Unassembled WGS sequence"/>
</dbReference>